<keyword evidence="11" id="KW-1185">Reference proteome</keyword>
<evidence type="ECO:0000256" key="5">
    <source>
        <dbReference type="ARBA" id="ARBA00022692"/>
    </source>
</evidence>
<dbReference type="GO" id="GO:0016020">
    <property type="term" value="C:membrane"/>
    <property type="evidence" value="ECO:0007669"/>
    <property type="project" value="UniProtKB-SubCell"/>
</dbReference>
<dbReference type="OrthoDB" id="10010093at2759"/>
<comment type="subcellular location">
    <subcellularLocation>
        <location evidence="1">Membrane</location>
        <topology evidence="1">Multi-pass membrane protein</topology>
    </subcellularLocation>
</comment>
<comment type="caution">
    <text evidence="10">The sequence shown here is derived from an EMBL/GenBank/DDBJ whole genome shotgun (WGS) entry which is preliminary data.</text>
</comment>
<keyword evidence="7 8" id="KW-0472">Membrane</keyword>
<sequence length="365" mass="42301">MVAYYLSCHLNSSNPLQLTQSKFNSGSSCDDSVCLAACTFPLMFPCGDIFWDQSLRGLAMFFFMLRFIEIGTFPRGLTANWSPRDYYEFIGTSDNDSLRLLAVKAEKTNPQRTSSYQARTFKYKDRNILFYIWQSSRLIGSLLILTWSQAYLETYPYNRDKRFWTFLMPWDREGVLEVFAFAIQLFTVIDLLYTPGTLIMVHFLQAPFTPVCDSPYFSTSLRDFWSNRWNRYIKTTIHRISFAPTVQYLRLVDPRPEAQETHYAIATLVAFAMSALVHEYAVVMLIPYEWVPGESAIFFMIHGVFCVATERWKKYGLFGLADDVASRWIGWIATALFFLVTSPFFVGPFMRSGVFLQMPVPLLLK</sequence>
<feature type="transmembrane region" description="Helical" evidence="8">
    <location>
        <begin position="174"/>
        <end position="193"/>
    </location>
</feature>
<accession>A0A1Y2CF27</accession>
<dbReference type="PANTHER" id="PTHR31595:SF57">
    <property type="entry name" value="OS04G0481900 PROTEIN"/>
    <property type="match status" value="1"/>
</dbReference>
<organism evidence="10 11">
    <name type="scientific">Rhizoclosmatium globosum</name>
    <dbReference type="NCBI Taxonomy" id="329046"/>
    <lineage>
        <taxon>Eukaryota</taxon>
        <taxon>Fungi</taxon>
        <taxon>Fungi incertae sedis</taxon>
        <taxon>Chytridiomycota</taxon>
        <taxon>Chytridiomycota incertae sedis</taxon>
        <taxon>Chytridiomycetes</taxon>
        <taxon>Chytridiales</taxon>
        <taxon>Chytriomycetaceae</taxon>
        <taxon>Rhizoclosmatium</taxon>
    </lineage>
</organism>
<dbReference type="GO" id="GO:0008374">
    <property type="term" value="F:O-acyltransferase activity"/>
    <property type="evidence" value="ECO:0007669"/>
    <property type="project" value="InterPro"/>
</dbReference>
<evidence type="ECO:0000256" key="3">
    <source>
        <dbReference type="ARBA" id="ARBA00007282"/>
    </source>
</evidence>
<dbReference type="Pfam" id="PF13813">
    <property type="entry name" value="MBOAT_2"/>
    <property type="match status" value="1"/>
</dbReference>
<dbReference type="EMBL" id="MCGO01000019">
    <property type="protein sequence ID" value="ORY45526.1"/>
    <property type="molecule type" value="Genomic_DNA"/>
</dbReference>
<dbReference type="STRING" id="329046.A0A1Y2CF27"/>
<feature type="domain" description="Wax synthase" evidence="9">
    <location>
        <begin position="210"/>
        <end position="300"/>
    </location>
</feature>
<evidence type="ECO:0000256" key="8">
    <source>
        <dbReference type="SAM" id="Phobius"/>
    </source>
</evidence>
<feature type="transmembrane region" description="Helical" evidence="8">
    <location>
        <begin position="290"/>
        <end position="308"/>
    </location>
</feature>
<feature type="non-terminal residue" evidence="10">
    <location>
        <position position="365"/>
    </location>
</feature>
<evidence type="ECO:0000256" key="6">
    <source>
        <dbReference type="ARBA" id="ARBA00022989"/>
    </source>
</evidence>
<dbReference type="GO" id="GO:0006629">
    <property type="term" value="P:lipid metabolic process"/>
    <property type="evidence" value="ECO:0007669"/>
    <property type="project" value="InterPro"/>
</dbReference>
<evidence type="ECO:0000256" key="2">
    <source>
        <dbReference type="ARBA" id="ARBA00005179"/>
    </source>
</evidence>
<evidence type="ECO:0000256" key="7">
    <source>
        <dbReference type="ARBA" id="ARBA00023136"/>
    </source>
</evidence>
<gene>
    <name evidence="10" type="ORF">BCR33DRAFT_849794</name>
</gene>
<evidence type="ECO:0000313" key="10">
    <source>
        <dbReference type="EMBL" id="ORY45526.1"/>
    </source>
</evidence>
<reference evidence="10 11" key="1">
    <citation type="submission" date="2016-07" db="EMBL/GenBank/DDBJ databases">
        <title>Pervasive Adenine N6-methylation of Active Genes in Fungi.</title>
        <authorList>
            <consortium name="DOE Joint Genome Institute"/>
            <person name="Mondo S.J."/>
            <person name="Dannebaum R.O."/>
            <person name="Kuo R.C."/>
            <person name="Labutti K."/>
            <person name="Haridas S."/>
            <person name="Kuo A."/>
            <person name="Salamov A."/>
            <person name="Ahrendt S.R."/>
            <person name="Lipzen A."/>
            <person name="Sullivan W."/>
            <person name="Andreopoulos W.B."/>
            <person name="Clum A."/>
            <person name="Lindquist E."/>
            <person name="Daum C."/>
            <person name="Ramamoorthy G.K."/>
            <person name="Gryganskyi A."/>
            <person name="Culley D."/>
            <person name="Magnuson J.K."/>
            <person name="James T.Y."/>
            <person name="O'Malley M.A."/>
            <person name="Stajich J.E."/>
            <person name="Spatafora J.W."/>
            <person name="Visel A."/>
            <person name="Grigoriev I.V."/>
        </authorList>
    </citation>
    <scope>NUCLEOTIDE SEQUENCE [LARGE SCALE GENOMIC DNA]</scope>
    <source>
        <strain evidence="10 11">JEL800</strain>
    </source>
</reference>
<dbReference type="AlphaFoldDB" id="A0A1Y2CF27"/>
<dbReference type="PANTHER" id="PTHR31595">
    <property type="entry name" value="LONG-CHAIN-ALCOHOL O-FATTY-ACYLTRANSFERASE 3-RELATED"/>
    <property type="match status" value="1"/>
</dbReference>
<evidence type="ECO:0000256" key="4">
    <source>
        <dbReference type="ARBA" id="ARBA00022679"/>
    </source>
</evidence>
<dbReference type="Proteomes" id="UP000193642">
    <property type="component" value="Unassembled WGS sequence"/>
</dbReference>
<dbReference type="InterPro" id="IPR032805">
    <property type="entry name" value="Wax_synthase_dom"/>
</dbReference>
<dbReference type="InterPro" id="IPR044851">
    <property type="entry name" value="Wax_synthase"/>
</dbReference>
<keyword evidence="6 8" id="KW-1133">Transmembrane helix</keyword>
<evidence type="ECO:0000256" key="1">
    <source>
        <dbReference type="ARBA" id="ARBA00004141"/>
    </source>
</evidence>
<protein>
    <recommendedName>
        <fullName evidence="9">Wax synthase domain-containing protein</fullName>
    </recommendedName>
</protein>
<evidence type="ECO:0000259" key="9">
    <source>
        <dbReference type="Pfam" id="PF13813"/>
    </source>
</evidence>
<proteinExistence type="inferred from homology"/>
<feature type="transmembrane region" description="Helical" evidence="8">
    <location>
        <begin position="328"/>
        <end position="350"/>
    </location>
</feature>
<keyword evidence="4" id="KW-0808">Transferase</keyword>
<feature type="transmembrane region" description="Helical" evidence="8">
    <location>
        <begin position="128"/>
        <end position="147"/>
    </location>
</feature>
<comment type="pathway">
    <text evidence="2">Secondary metabolite biosynthesis.</text>
</comment>
<evidence type="ECO:0000313" key="11">
    <source>
        <dbReference type="Proteomes" id="UP000193642"/>
    </source>
</evidence>
<keyword evidence="5 8" id="KW-0812">Transmembrane</keyword>
<comment type="similarity">
    <text evidence="3">Belongs to the wax synthase family.</text>
</comment>
<name>A0A1Y2CF27_9FUNG</name>
<feature type="transmembrane region" description="Helical" evidence="8">
    <location>
        <begin position="263"/>
        <end position="284"/>
    </location>
</feature>